<dbReference type="EMBL" id="DROK01000157">
    <property type="protein sequence ID" value="HHI97297.1"/>
    <property type="molecule type" value="Genomic_DNA"/>
</dbReference>
<keyword evidence="1" id="KW-1133">Transmembrane helix</keyword>
<evidence type="ECO:0000256" key="1">
    <source>
        <dbReference type="SAM" id="Phobius"/>
    </source>
</evidence>
<feature type="transmembrane region" description="Helical" evidence="1">
    <location>
        <begin position="121"/>
        <end position="139"/>
    </location>
</feature>
<dbReference type="AlphaFoldDB" id="A0A7V5P0A0"/>
<evidence type="ECO:0000313" key="2">
    <source>
        <dbReference type="EMBL" id="HHI97297.1"/>
    </source>
</evidence>
<name>A0A7V5P0A0_9BACT</name>
<feature type="transmembrane region" description="Helical" evidence="1">
    <location>
        <begin position="85"/>
        <end position="109"/>
    </location>
</feature>
<organism evidence="2">
    <name type="scientific">Thermodesulfatator atlanticus</name>
    <dbReference type="NCBI Taxonomy" id="501497"/>
    <lineage>
        <taxon>Bacteria</taxon>
        <taxon>Pseudomonadati</taxon>
        <taxon>Thermodesulfobacteriota</taxon>
        <taxon>Thermodesulfobacteria</taxon>
        <taxon>Thermodesulfobacteriales</taxon>
        <taxon>Thermodesulfatatoraceae</taxon>
        <taxon>Thermodesulfatator</taxon>
    </lineage>
</organism>
<keyword evidence="1" id="KW-0472">Membrane</keyword>
<comment type="caution">
    <text evidence="2">The sequence shown here is derived from an EMBL/GenBank/DDBJ whole genome shotgun (WGS) entry which is preliminary data.</text>
</comment>
<dbReference type="Gene3D" id="1.20.120.1630">
    <property type="match status" value="1"/>
</dbReference>
<feature type="transmembrane region" description="Helical" evidence="1">
    <location>
        <begin position="145"/>
        <end position="163"/>
    </location>
</feature>
<feature type="transmembrane region" description="Helical" evidence="1">
    <location>
        <begin position="12"/>
        <end position="35"/>
    </location>
</feature>
<reference evidence="2" key="1">
    <citation type="journal article" date="2020" name="mSystems">
        <title>Genome- and Community-Level Interaction Insights into Carbon Utilization and Element Cycling Functions of Hydrothermarchaeota in Hydrothermal Sediment.</title>
        <authorList>
            <person name="Zhou Z."/>
            <person name="Liu Y."/>
            <person name="Xu W."/>
            <person name="Pan J."/>
            <person name="Luo Z.H."/>
            <person name="Li M."/>
        </authorList>
    </citation>
    <scope>NUCLEOTIDE SEQUENCE [LARGE SCALE GENOMIC DNA]</scope>
    <source>
        <strain evidence="2">HyVt-533</strain>
    </source>
</reference>
<sequence>MVERPLQQLGPLLLAWALWCFGHSFLLTLRVRHFLEKRPFFKRWGRLLFNIFSAVTVLPLVWWTYQLDGPLVFKWPFYLWPLRLALFFGALYLMLAAFKVYGFMSFLGLKPEKKELKREGILLRLRHPLYTAGFILLWVRDQSLSWFWVDLLLTAYLLVGTKLEEKKLKLMFPEYERYQKEVPGFWPRLKKGSS</sequence>
<proteinExistence type="predicted"/>
<accession>A0A7V5P0A0</accession>
<feature type="transmembrane region" description="Helical" evidence="1">
    <location>
        <begin position="47"/>
        <end position="65"/>
    </location>
</feature>
<dbReference type="Proteomes" id="UP000886101">
    <property type="component" value="Unassembled WGS sequence"/>
</dbReference>
<evidence type="ECO:0008006" key="3">
    <source>
        <dbReference type="Google" id="ProtNLM"/>
    </source>
</evidence>
<gene>
    <name evidence="2" type="ORF">ENJ96_05530</name>
</gene>
<keyword evidence="1" id="KW-0812">Transmembrane</keyword>
<protein>
    <recommendedName>
        <fullName evidence="3">Methanethiol S-methyltransferase</fullName>
    </recommendedName>
</protein>